<dbReference type="InterPro" id="IPR022385">
    <property type="entry name" value="Rhs_assc_core"/>
</dbReference>
<dbReference type="InterPro" id="IPR056823">
    <property type="entry name" value="TEN-like_YD-shell"/>
</dbReference>
<dbReference type="EMBL" id="MHSR01000013">
    <property type="protein sequence ID" value="OHA46767.1"/>
    <property type="molecule type" value="Genomic_DNA"/>
</dbReference>
<dbReference type="Proteomes" id="UP000178869">
    <property type="component" value="Unassembled WGS sequence"/>
</dbReference>
<dbReference type="AlphaFoldDB" id="A0A1G2PEN1"/>
<reference evidence="3 4" key="1">
    <citation type="journal article" date="2016" name="Nat. Commun.">
        <title>Thousands of microbial genomes shed light on interconnected biogeochemical processes in an aquifer system.</title>
        <authorList>
            <person name="Anantharaman K."/>
            <person name="Brown C.T."/>
            <person name="Hug L.A."/>
            <person name="Sharon I."/>
            <person name="Castelle C.J."/>
            <person name="Probst A.J."/>
            <person name="Thomas B.C."/>
            <person name="Singh A."/>
            <person name="Wilkins M.J."/>
            <person name="Karaoz U."/>
            <person name="Brodie E.L."/>
            <person name="Williams K.H."/>
            <person name="Hubbard S.S."/>
            <person name="Banfield J.F."/>
        </authorList>
    </citation>
    <scope>NUCLEOTIDE SEQUENCE [LARGE SCALE GENOMIC DNA]</scope>
</reference>
<evidence type="ECO:0000313" key="4">
    <source>
        <dbReference type="Proteomes" id="UP000178869"/>
    </source>
</evidence>
<name>A0A1G2PEN1_9BACT</name>
<feature type="domain" description="Teneurin-like YD-shell" evidence="2">
    <location>
        <begin position="39"/>
        <end position="229"/>
    </location>
</feature>
<gene>
    <name evidence="3" type="ORF">A2828_02630</name>
</gene>
<sequence>MILENQQIKHQIFNAWLNSLLPKDANGNISTKIASPLAWAYTYDPENRLTQLSKTDPIDNRTFQYAYDPFGRRIEYKVIAGNQTTISKYLYDNEDIAFITDGSNTVTHAFVHGPGIDEPLAFTDVNNTPYFYLYDGLGSVVGLTDNNQHVAERYDYDSFGRYLGQGNNAIKQPYTFTGREYDQESGLYYYRARYYDPTIGRFISRDPISNNNPDLVSSNVYSYVENNPVTRTDPMGLWYIDVNGSVGFWGGITAGFLIGSEGFYYYVGGGIVTPLAGLSLTYSPNNPTVGLNAGAQAGFGIGGQAGYSYEDGKEPFREYGLVTPGVSVTVYEVFKVQLPSFLKNEVEAAFTENNEK</sequence>
<dbReference type="NCBIfam" id="TIGR03696">
    <property type="entry name" value="Rhs_assc_core"/>
    <property type="match status" value="1"/>
</dbReference>
<dbReference type="PANTHER" id="PTHR32305:SF15">
    <property type="entry name" value="PROTEIN RHSA-RELATED"/>
    <property type="match status" value="1"/>
</dbReference>
<evidence type="ECO:0000256" key="1">
    <source>
        <dbReference type="ARBA" id="ARBA00022737"/>
    </source>
</evidence>
<evidence type="ECO:0000313" key="3">
    <source>
        <dbReference type="EMBL" id="OHA46767.1"/>
    </source>
</evidence>
<proteinExistence type="predicted"/>
<accession>A0A1G2PEN1</accession>
<keyword evidence="1" id="KW-0677">Repeat</keyword>
<comment type="caution">
    <text evidence="3">The sequence shown here is derived from an EMBL/GenBank/DDBJ whole genome shotgun (WGS) entry which is preliminary data.</text>
</comment>
<dbReference type="Gene3D" id="2.180.10.10">
    <property type="entry name" value="RHS repeat-associated core"/>
    <property type="match status" value="1"/>
</dbReference>
<organism evidence="3 4">
    <name type="scientific">Candidatus Terrybacteria bacterium RIFCSPHIGHO2_01_FULL_43_35</name>
    <dbReference type="NCBI Taxonomy" id="1802361"/>
    <lineage>
        <taxon>Bacteria</taxon>
        <taxon>Candidatus Terryibacteriota</taxon>
    </lineage>
</organism>
<dbReference type="PANTHER" id="PTHR32305">
    <property type="match status" value="1"/>
</dbReference>
<dbReference type="InterPro" id="IPR050708">
    <property type="entry name" value="T6SS_VgrG/RHS"/>
</dbReference>
<protein>
    <recommendedName>
        <fullName evidence="2">Teneurin-like YD-shell domain-containing protein</fullName>
    </recommendedName>
</protein>
<dbReference type="Pfam" id="PF25023">
    <property type="entry name" value="TEN_YD-shell"/>
    <property type="match status" value="1"/>
</dbReference>
<evidence type="ECO:0000259" key="2">
    <source>
        <dbReference type="Pfam" id="PF25023"/>
    </source>
</evidence>